<proteinExistence type="predicted"/>
<sequence length="175" mass="19679">MGITLNVLLTLFTLSWVHCILLGSLIYSQCFNPCPWNMGKVDPVGSLYGINSVVDSIATLNINPNVDLKTDEPIIIPCFRHFRLQRRTIAISTTHLNPKPKKDLTCNDRSHFKQQAWVGFQSWAVKKLLSQGADANYYNKQGLSVLHLGETPLDCAPTTLQYKMQKKMEEGGQKS</sequence>
<reference evidence="2 3" key="1">
    <citation type="journal article" date="2023" name="BMC Biotechnol.">
        <title>Vitis rotundifolia cv Carlos genome sequencing.</title>
        <authorList>
            <person name="Huff M."/>
            <person name="Hulse-Kemp A."/>
            <person name="Scheffler B."/>
            <person name="Youngblood R."/>
            <person name="Simpson S."/>
            <person name="Babiker E."/>
            <person name="Staton M."/>
        </authorList>
    </citation>
    <scope>NUCLEOTIDE SEQUENCE [LARGE SCALE GENOMIC DNA]</scope>
    <source>
        <tissue evidence="2">Leaf</tissue>
    </source>
</reference>
<feature type="signal peptide" evidence="1">
    <location>
        <begin position="1"/>
        <end position="19"/>
    </location>
</feature>
<dbReference type="AlphaFoldDB" id="A0AA39AAP4"/>
<dbReference type="Proteomes" id="UP001168098">
    <property type="component" value="Unassembled WGS sequence"/>
</dbReference>
<evidence type="ECO:0000313" key="3">
    <source>
        <dbReference type="Proteomes" id="UP001168098"/>
    </source>
</evidence>
<name>A0AA39AAP4_VITRO</name>
<feature type="chain" id="PRO_5041223450" evidence="1">
    <location>
        <begin position="20"/>
        <end position="175"/>
    </location>
</feature>
<accession>A0AA39AAP4</accession>
<protein>
    <submittedName>
        <fullName evidence="2">Uncharacterized protein</fullName>
    </submittedName>
</protein>
<keyword evidence="3" id="KW-1185">Reference proteome</keyword>
<evidence type="ECO:0000313" key="2">
    <source>
        <dbReference type="EMBL" id="KAJ9702914.1"/>
    </source>
</evidence>
<dbReference type="EMBL" id="JARBHA010000004">
    <property type="protein sequence ID" value="KAJ9702914.1"/>
    <property type="molecule type" value="Genomic_DNA"/>
</dbReference>
<keyword evidence="1" id="KW-0732">Signal</keyword>
<gene>
    <name evidence="2" type="ORF">PVL29_004589</name>
</gene>
<evidence type="ECO:0000256" key="1">
    <source>
        <dbReference type="SAM" id="SignalP"/>
    </source>
</evidence>
<comment type="caution">
    <text evidence="2">The sequence shown here is derived from an EMBL/GenBank/DDBJ whole genome shotgun (WGS) entry which is preliminary data.</text>
</comment>
<organism evidence="2 3">
    <name type="scientific">Vitis rotundifolia</name>
    <name type="common">Muscadine grape</name>
    <dbReference type="NCBI Taxonomy" id="103349"/>
    <lineage>
        <taxon>Eukaryota</taxon>
        <taxon>Viridiplantae</taxon>
        <taxon>Streptophyta</taxon>
        <taxon>Embryophyta</taxon>
        <taxon>Tracheophyta</taxon>
        <taxon>Spermatophyta</taxon>
        <taxon>Magnoliopsida</taxon>
        <taxon>eudicotyledons</taxon>
        <taxon>Gunneridae</taxon>
        <taxon>Pentapetalae</taxon>
        <taxon>rosids</taxon>
        <taxon>Vitales</taxon>
        <taxon>Vitaceae</taxon>
        <taxon>Viteae</taxon>
        <taxon>Vitis</taxon>
    </lineage>
</organism>